<comment type="similarity">
    <text evidence="1 6 7">Belongs to the universal ribosomal protein uL6 family.</text>
</comment>
<evidence type="ECO:0000256" key="5">
    <source>
        <dbReference type="ARBA" id="ARBA00023274"/>
    </source>
</evidence>
<dbReference type="InterPro" id="IPR036789">
    <property type="entry name" value="Ribosomal_uL6-like_a/b-dom_sf"/>
</dbReference>
<comment type="function">
    <text evidence="6 8">This protein binds to the 23S rRNA, and is important in its secondary structure. It is located near the subunit interface in the base of the L7/L12 stalk, and near the tRNA binding site of the peptidyltransferase center.</text>
</comment>
<evidence type="ECO:0000313" key="12">
    <source>
        <dbReference type="Proteomes" id="UP001196408"/>
    </source>
</evidence>
<keyword evidence="13" id="KW-1185">Reference proteome</keyword>
<dbReference type="InterPro" id="IPR019906">
    <property type="entry name" value="Ribosomal_uL6_bac-type"/>
</dbReference>
<dbReference type="SUPFAM" id="SSF56053">
    <property type="entry name" value="Ribosomal protein L6"/>
    <property type="match status" value="2"/>
</dbReference>
<evidence type="ECO:0000313" key="13">
    <source>
        <dbReference type="Proteomes" id="UP001197492"/>
    </source>
</evidence>
<dbReference type="Gene3D" id="3.90.930.12">
    <property type="entry name" value="Ribosomal protein L6, alpha-beta domain"/>
    <property type="match status" value="2"/>
</dbReference>
<keyword evidence="5 6" id="KW-0687">Ribonucleoprotein</keyword>
<feature type="domain" description="Large ribosomal subunit protein uL6 alpha-beta" evidence="9">
    <location>
        <begin position="91"/>
        <end position="165"/>
    </location>
</feature>
<dbReference type="GO" id="GO:0022625">
    <property type="term" value="C:cytosolic large ribosomal subunit"/>
    <property type="evidence" value="ECO:0007669"/>
    <property type="project" value="UniProtKB-UniRule"/>
</dbReference>
<dbReference type="GO" id="GO:0003735">
    <property type="term" value="F:structural constituent of ribosome"/>
    <property type="evidence" value="ECO:0007669"/>
    <property type="project" value="UniProtKB-UniRule"/>
</dbReference>
<keyword evidence="4 6" id="KW-0689">Ribosomal protein</keyword>
<dbReference type="PIRSF" id="PIRSF002162">
    <property type="entry name" value="Ribosomal_L6"/>
    <property type="match status" value="1"/>
</dbReference>
<dbReference type="PRINTS" id="PR00059">
    <property type="entry name" value="RIBOSOMALL6"/>
</dbReference>
<gene>
    <name evidence="6 10" type="primary">rplF</name>
    <name evidence="10" type="ORF">KSV97_04375</name>
    <name evidence="11" type="ORF">KSW06_04565</name>
</gene>
<dbReference type="NCBIfam" id="TIGR03654">
    <property type="entry name" value="L6_bact"/>
    <property type="match status" value="1"/>
</dbReference>
<dbReference type="FunFam" id="3.90.930.12:FF:000001">
    <property type="entry name" value="50S ribosomal protein L6"/>
    <property type="match status" value="1"/>
</dbReference>
<evidence type="ECO:0000313" key="11">
    <source>
        <dbReference type="EMBL" id="MBV3392542.1"/>
    </source>
</evidence>
<proteinExistence type="inferred from homology"/>
<dbReference type="EMBL" id="JAHOEL010000020">
    <property type="protein sequence ID" value="MBV3392542.1"/>
    <property type="molecule type" value="Genomic_DNA"/>
</dbReference>
<dbReference type="HAMAP" id="MF_01365_B">
    <property type="entry name" value="Ribosomal_uL6_B"/>
    <property type="match status" value="1"/>
</dbReference>
<evidence type="ECO:0000256" key="6">
    <source>
        <dbReference type="HAMAP-Rule" id="MF_01365"/>
    </source>
</evidence>
<dbReference type="InterPro" id="IPR020040">
    <property type="entry name" value="Ribosomal_uL6_a/b-dom"/>
</dbReference>
<dbReference type="RefSeq" id="WP_006505637.1">
    <property type="nucleotide sequence ID" value="NZ_CAXVKV010000013.1"/>
</dbReference>
<dbReference type="GO" id="GO:0019843">
    <property type="term" value="F:rRNA binding"/>
    <property type="evidence" value="ECO:0007669"/>
    <property type="project" value="UniProtKB-UniRule"/>
</dbReference>
<keyword evidence="2 6" id="KW-0699">rRNA-binding</keyword>
<evidence type="ECO:0000256" key="8">
    <source>
        <dbReference type="RuleBase" id="RU003870"/>
    </source>
</evidence>
<dbReference type="PROSITE" id="PS00525">
    <property type="entry name" value="RIBOSOMAL_L6_1"/>
    <property type="match status" value="1"/>
</dbReference>
<comment type="subunit">
    <text evidence="6">Part of the 50S ribosomal subunit.</text>
</comment>
<evidence type="ECO:0000259" key="9">
    <source>
        <dbReference type="Pfam" id="PF00347"/>
    </source>
</evidence>
<dbReference type="EMBL" id="JAHOEF010000019">
    <property type="protein sequence ID" value="MBV3382482.1"/>
    <property type="molecule type" value="Genomic_DNA"/>
</dbReference>
<evidence type="ECO:0000256" key="3">
    <source>
        <dbReference type="ARBA" id="ARBA00022884"/>
    </source>
</evidence>
<sequence length="181" mass="19838">MSRIGKKIIIVPEGVNVDVAADNTVTVTGPKGTLTRKFSDLITIEVNGNEIECKRHSEEKTNKQLHGTTRALIANMIEGVKDGFSKKLEIVGIGYRAQMQGNKLVMNIGYSHPVEVEIEEGVKVECPSATEITVSGISKERVGHVASVIRAWKKPEPYKGKGIKYSDEHIIRKEGKTAGKK</sequence>
<dbReference type="AlphaFoldDB" id="A0AAW4MWX3"/>
<dbReference type="InterPro" id="IPR002358">
    <property type="entry name" value="Ribosomal_uL6_CS"/>
</dbReference>
<feature type="domain" description="Large ribosomal subunit protein uL6 alpha-beta" evidence="9">
    <location>
        <begin position="11"/>
        <end position="83"/>
    </location>
</feature>
<evidence type="ECO:0000313" key="10">
    <source>
        <dbReference type="EMBL" id="MBV3382482.1"/>
    </source>
</evidence>
<dbReference type="Proteomes" id="UP001196408">
    <property type="component" value="Unassembled WGS sequence"/>
</dbReference>
<organism evidence="10 12">
    <name type="scientific">Catenibacterium mitsuokai</name>
    <dbReference type="NCBI Taxonomy" id="100886"/>
    <lineage>
        <taxon>Bacteria</taxon>
        <taxon>Bacillati</taxon>
        <taxon>Bacillota</taxon>
        <taxon>Erysipelotrichia</taxon>
        <taxon>Erysipelotrichales</taxon>
        <taxon>Coprobacillaceae</taxon>
        <taxon>Catenibacterium</taxon>
    </lineage>
</organism>
<dbReference type="Proteomes" id="UP001197492">
    <property type="component" value="Unassembled WGS sequence"/>
</dbReference>
<dbReference type="GO" id="GO:0002181">
    <property type="term" value="P:cytoplasmic translation"/>
    <property type="evidence" value="ECO:0007669"/>
    <property type="project" value="TreeGrafter"/>
</dbReference>
<dbReference type="PANTHER" id="PTHR11655">
    <property type="entry name" value="60S/50S RIBOSOMAL PROTEIN L6/L9"/>
    <property type="match status" value="1"/>
</dbReference>
<dbReference type="Pfam" id="PF00347">
    <property type="entry name" value="Ribosomal_L6"/>
    <property type="match status" value="2"/>
</dbReference>
<evidence type="ECO:0000256" key="1">
    <source>
        <dbReference type="ARBA" id="ARBA00009356"/>
    </source>
</evidence>
<reference evidence="10 13" key="1">
    <citation type="submission" date="2021-06" db="EMBL/GenBank/DDBJ databases">
        <title>Collection of gut derived symbiotic bacterial strains cultured from healthy donors.</title>
        <authorList>
            <person name="Lin H."/>
            <person name="Littmann E."/>
            <person name="Pamer E.G."/>
        </authorList>
    </citation>
    <scope>NUCLEOTIDE SEQUENCE</scope>
    <source>
        <strain evidence="11 13">MSK.21.70</strain>
        <strain evidence="10">MSK.21.82</strain>
    </source>
</reference>
<comment type="caution">
    <text evidence="10">The sequence shown here is derived from an EMBL/GenBank/DDBJ whole genome shotgun (WGS) entry which is preliminary data.</text>
</comment>
<protein>
    <recommendedName>
        <fullName evidence="6">Large ribosomal subunit protein uL6</fullName>
    </recommendedName>
</protein>
<keyword evidence="3 6" id="KW-0694">RNA-binding</keyword>
<dbReference type="PANTHER" id="PTHR11655:SF14">
    <property type="entry name" value="LARGE RIBOSOMAL SUBUNIT PROTEIN UL6M"/>
    <property type="match status" value="1"/>
</dbReference>
<dbReference type="InterPro" id="IPR000702">
    <property type="entry name" value="Ribosomal_uL6-like"/>
</dbReference>
<evidence type="ECO:0000256" key="7">
    <source>
        <dbReference type="RuleBase" id="RU003869"/>
    </source>
</evidence>
<accession>A0AAW4MWX3</accession>
<name>A0AAW4MWX3_9FIRM</name>
<dbReference type="FunFam" id="3.90.930.12:FF:000002">
    <property type="entry name" value="50S ribosomal protein L6"/>
    <property type="match status" value="1"/>
</dbReference>
<evidence type="ECO:0000256" key="2">
    <source>
        <dbReference type="ARBA" id="ARBA00022730"/>
    </source>
</evidence>
<evidence type="ECO:0000256" key="4">
    <source>
        <dbReference type="ARBA" id="ARBA00022980"/>
    </source>
</evidence>